<proteinExistence type="predicted"/>
<feature type="compositionally biased region" description="Low complexity" evidence="1">
    <location>
        <begin position="29"/>
        <end position="39"/>
    </location>
</feature>
<evidence type="ECO:0000256" key="1">
    <source>
        <dbReference type="SAM" id="MobiDB-lite"/>
    </source>
</evidence>
<reference evidence="2" key="1">
    <citation type="journal article" date="2013" name="Nature">
        <title>Draft genome of the wheat A-genome progenitor Triticum urartu.</title>
        <authorList>
            <person name="Ling H.Q."/>
            <person name="Zhao S."/>
            <person name="Liu D."/>
            <person name="Wang J."/>
            <person name="Sun H."/>
            <person name="Zhang C."/>
            <person name="Fan H."/>
            <person name="Li D."/>
            <person name="Dong L."/>
            <person name="Tao Y."/>
            <person name="Gao C."/>
            <person name="Wu H."/>
            <person name="Li Y."/>
            <person name="Cui Y."/>
            <person name="Guo X."/>
            <person name="Zheng S."/>
            <person name="Wang B."/>
            <person name="Yu K."/>
            <person name="Liang Q."/>
            <person name="Yang W."/>
            <person name="Lou X."/>
            <person name="Chen J."/>
            <person name="Feng M."/>
            <person name="Jian J."/>
            <person name="Zhang X."/>
            <person name="Luo G."/>
            <person name="Jiang Y."/>
            <person name="Liu J."/>
            <person name="Wang Z."/>
            <person name="Sha Y."/>
            <person name="Zhang B."/>
            <person name="Wu H."/>
            <person name="Tang D."/>
            <person name="Shen Q."/>
            <person name="Xue P."/>
            <person name="Zou S."/>
            <person name="Wang X."/>
            <person name="Liu X."/>
            <person name="Wang F."/>
            <person name="Yang Y."/>
            <person name="An X."/>
            <person name="Dong Z."/>
            <person name="Zhang K."/>
            <person name="Zhang X."/>
            <person name="Luo M.C."/>
            <person name="Dvorak J."/>
            <person name="Tong Y."/>
            <person name="Wang J."/>
            <person name="Yang H."/>
            <person name="Li Z."/>
            <person name="Wang D."/>
            <person name="Zhang A."/>
            <person name="Wang J."/>
        </authorList>
    </citation>
    <scope>NUCLEOTIDE SEQUENCE</scope>
</reference>
<name>M7YKU9_TRIUA</name>
<gene>
    <name evidence="2" type="ORF">TRIUR3_01339</name>
</gene>
<feature type="region of interest" description="Disordered" evidence="1">
    <location>
        <begin position="67"/>
        <end position="92"/>
    </location>
</feature>
<feature type="compositionally biased region" description="Polar residues" evidence="1">
    <location>
        <begin position="1"/>
        <end position="11"/>
    </location>
</feature>
<dbReference type="EMBL" id="KD224106">
    <property type="protein sequence ID" value="EMS51108.1"/>
    <property type="molecule type" value="Genomic_DNA"/>
</dbReference>
<dbReference type="AlphaFoldDB" id="M7YKU9"/>
<evidence type="ECO:0000313" key="2">
    <source>
        <dbReference type="EMBL" id="EMS51108.1"/>
    </source>
</evidence>
<feature type="region of interest" description="Disordered" evidence="1">
    <location>
        <begin position="1"/>
        <end position="39"/>
    </location>
</feature>
<accession>M7YKU9</accession>
<protein>
    <submittedName>
        <fullName evidence="2">Uncharacterized protein</fullName>
    </submittedName>
</protein>
<organism evidence="2">
    <name type="scientific">Triticum urartu</name>
    <name type="common">Red wild einkorn</name>
    <name type="synonym">Crithodium urartu</name>
    <dbReference type="NCBI Taxonomy" id="4572"/>
    <lineage>
        <taxon>Eukaryota</taxon>
        <taxon>Viridiplantae</taxon>
        <taxon>Streptophyta</taxon>
        <taxon>Embryophyta</taxon>
        <taxon>Tracheophyta</taxon>
        <taxon>Spermatophyta</taxon>
        <taxon>Magnoliopsida</taxon>
        <taxon>Liliopsida</taxon>
        <taxon>Poales</taxon>
        <taxon>Poaceae</taxon>
        <taxon>BOP clade</taxon>
        <taxon>Pooideae</taxon>
        <taxon>Triticodae</taxon>
        <taxon>Triticeae</taxon>
        <taxon>Triticinae</taxon>
        <taxon>Triticum</taxon>
    </lineage>
</organism>
<sequence>MAIPINPSSMEQHGLRQKGGDSRRPCGGTTPRSSASLPSLSLVATVHAAALRLGAVLEPSRIHACSAGGVPDSSRSVFDELPRSGQRHARARAVPAGLQKLQCIADG</sequence>